<reference evidence="1 2" key="1">
    <citation type="submission" date="2014-06" db="EMBL/GenBank/DDBJ databases">
        <title>Evolutionary Origins and Diversification of the Mycorrhizal Mutualists.</title>
        <authorList>
            <consortium name="DOE Joint Genome Institute"/>
            <consortium name="Mycorrhizal Genomics Consortium"/>
            <person name="Kohler A."/>
            <person name="Kuo A."/>
            <person name="Nagy L.G."/>
            <person name="Floudas D."/>
            <person name="Copeland A."/>
            <person name="Barry K.W."/>
            <person name="Cichocki N."/>
            <person name="Veneault-Fourrey C."/>
            <person name="LaButti K."/>
            <person name="Lindquist E.A."/>
            <person name="Lipzen A."/>
            <person name="Lundell T."/>
            <person name="Morin E."/>
            <person name="Murat C."/>
            <person name="Riley R."/>
            <person name="Ohm R."/>
            <person name="Sun H."/>
            <person name="Tunlid A."/>
            <person name="Henrissat B."/>
            <person name="Grigoriev I.V."/>
            <person name="Hibbett D.S."/>
            <person name="Martin F."/>
        </authorList>
    </citation>
    <scope>NUCLEOTIDE SEQUENCE [LARGE SCALE GENOMIC DNA]</scope>
    <source>
        <strain evidence="1 2">SS14</strain>
    </source>
</reference>
<evidence type="ECO:0000313" key="1">
    <source>
        <dbReference type="EMBL" id="KIJ40916.1"/>
    </source>
</evidence>
<dbReference type="AlphaFoldDB" id="A0A0C9VSC7"/>
<sequence>MPSGSLAQAFPPELFEAIIDFLYNDIPSLCACGLVYWQWNTFSRSLIYVDGSTIHLIRTFNIKNAWDNNQANRIFESLLPRPGLWTLFLEVGASWWFLTSRAKRNIAQMFQYVTKLSLSSVTFDSLDHAFDILNNASQATDLAFSVVHCARYEIIGDAQIVLHAYLRLRLPRTHF</sequence>
<accession>A0A0C9VSC7</accession>
<proteinExistence type="predicted"/>
<dbReference type="InterPro" id="IPR036047">
    <property type="entry name" value="F-box-like_dom_sf"/>
</dbReference>
<dbReference type="HOGENOM" id="CLU_1533543_0_0_1"/>
<evidence type="ECO:0000313" key="2">
    <source>
        <dbReference type="Proteomes" id="UP000054279"/>
    </source>
</evidence>
<gene>
    <name evidence="1" type="ORF">M422DRAFT_256097</name>
</gene>
<dbReference type="EMBL" id="KN837140">
    <property type="protein sequence ID" value="KIJ40916.1"/>
    <property type="molecule type" value="Genomic_DNA"/>
</dbReference>
<organism evidence="1 2">
    <name type="scientific">Sphaerobolus stellatus (strain SS14)</name>
    <dbReference type="NCBI Taxonomy" id="990650"/>
    <lineage>
        <taxon>Eukaryota</taxon>
        <taxon>Fungi</taxon>
        <taxon>Dikarya</taxon>
        <taxon>Basidiomycota</taxon>
        <taxon>Agaricomycotina</taxon>
        <taxon>Agaricomycetes</taxon>
        <taxon>Phallomycetidae</taxon>
        <taxon>Geastrales</taxon>
        <taxon>Sphaerobolaceae</taxon>
        <taxon>Sphaerobolus</taxon>
    </lineage>
</organism>
<evidence type="ECO:0008006" key="3">
    <source>
        <dbReference type="Google" id="ProtNLM"/>
    </source>
</evidence>
<keyword evidence="2" id="KW-1185">Reference proteome</keyword>
<dbReference type="Proteomes" id="UP000054279">
    <property type="component" value="Unassembled WGS sequence"/>
</dbReference>
<dbReference type="SUPFAM" id="SSF81383">
    <property type="entry name" value="F-box domain"/>
    <property type="match status" value="1"/>
</dbReference>
<dbReference type="OrthoDB" id="2921803at2759"/>
<name>A0A0C9VSC7_SPHS4</name>
<protein>
    <recommendedName>
        <fullName evidence="3">F-box domain-containing protein</fullName>
    </recommendedName>
</protein>